<evidence type="ECO:0000313" key="1">
    <source>
        <dbReference type="EMBL" id="KAI0037492.1"/>
    </source>
</evidence>
<proteinExistence type="predicted"/>
<comment type="caution">
    <text evidence="1">The sequence shown here is derived from an EMBL/GenBank/DDBJ whole genome shotgun (WGS) entry which is preliminary data.</text>
</comment>
<dbReference type="Proteomes" id="UP000814033">
    <property type="component" value="Unassembled WGS sequence"/>
</dbReference>
<accession>A0ACB8R0W0</accession>
<reference evidence="1" key="2">
    <citation type="journal article" date="2022" name="New Phytol.">
        <title>Evolutionary transition to the ectomycorrhizal habit in the genomes of a hyperdiverse lineage of mushroom-forming fungi.</title>
        <authorList>
            <person name="Looney B."/>
            <person name="Miyauchi S."/>
            <person name="Morin E."/>
            <person name="Drula E."/>
            <person name="Courty P.E."/>
            <person name="Kohler A."/>
            <person name="Kuo A."/>
            <person name="LaButti K."/>
            <person name="Pangilinan J."/>
            <person name="Lipzen A."/>
            <person name="Riley R."/>
            <person name="Andreopoulos W."/>
            <person name="He G."/>
            <person name="Johnson J."/>
            <person name="Nolan M."/>
            <person name="Tritt A."/>
            <person name="Barry K.W."/>
            <person name="Grigoriev I.V."/>
            <person name="Nagy L.G."/>
            <person name="Hibbett D."/>
            <person name="Henrissat B."/>
            <person name="Matheny P.B."/>
            <person name="Labbe J."/>
            <person name="Martin F.M."/>
        </authorList>
    </citation>
    <scope>NUCLEOTIDE SEQUENCE</scope>
    <source>
        <strain evidence="1">FP105234-sp</strain>
    </source>
</reference>
<organism evidence="1 2">
    <name type="scientific">Auriscalpium vulgare</name>
    <dbReference type="NCBI Taxonomy" id="40419"/>
    <lineage>
        <taxon>Eukaryota</taxon>
        <taxon>Fungi</taxon>
        <taxon>Dikarya</taxon>
        <taxon>Basidiomycota</taxon>
        <taxon>Agaricomycotina</taxon>
        <taxon>Agaricomycetes</taxon>
        <taxon>Russulales</taxon>
        <taxon>Auriscalpiaceae</taxon>
        <taxon>Auriscalpium</taxon>
    </lineage>
</organism>
<evidence type="ECO:0000313" key="2">
    <source>
        <dbReference type="Proteomes" id="UP000814033"/>
    </source>
</evidence>
<reference evidence="1" key="1">
    <citation type="submission" date="2021-02" db="EMBL/GenBank/DDBJ databases">
        <authorList>
            <consortium name="DOE Joint Genome Institute"/>
            <person name="Ahrendt S."/>
            <person name="Looney B.P."/>
            <person name="Miyauchi S."/>
            <person name="Morin E."/>
            <person name="Drula E."/>
            <person name="Courty P.E."/>
            <person name="Chicoki N."/>
            <person name="Fauchery L."/>
            <person name="Kohler A."/>
            <person name="Kuo A."/>
            <person name="Labutti K."/>
            <person name="Pangilinan J."/>
            <person name="Lipzen A."/>
            <person name="Riley R."/>
            <person name="Andreopoulos W."/>
            <person name="He G."/>
            <person name="Johnson J."/>
            <person name="Barry K.W."/>
            <person name="Grigoriev I.V."/>
            <person name="Nagy L."/>
            <person name="Hibbett D."/>
            <person name="Henrissat B."/>
            <person name="Matheny P.B."/>
            <person name="Labbe J."/>
            <person name="Martin F."/>
        </authorList>
    </citation>
    <scope>NUCLEOTIDE SEQUENCE</scope>
    <source>
        <strain evidence="1">FP105234-sp</strain>
    </source>
</reference>
<protein>
    <submittedName>
        <fullName evidence="1">Uncharacterized protein</fullName>
    </submittedName>
</protein>
<keyword evidence="2" id="KW-1185">Reference proteome</keyword>
<dbReference type="EMBL" id="MU276910">
    <property type="protein sequence ID" value="KAI0037492.1"/>
    <property type="molecule type" value="Genomic_DNA"/>
</dbReference>
<name>A0ACB8R0W0_9AGAM</name>
<gene>
    <name evidence="1" type="ORF">FA95DRAFT_1457468</name>
</gene>
<feature type="non-terminal residue" evidence="1">
    <location>
        <position position="178"/>
    </location>
</feature>
<sequence length="178" mass="19914">MLKAAKTYNAQFAVLKLSKELKRQLPAWYHLGTDKPKPIAAKSKCLMHVHKVRTTADVEQIAERLLPNRPGRPHYAVARCACAPCKADTRRGCRNPHKCAKEAQEILRRMNAKTNPETASPKDGLTLTKRRRDKNIRAMASKTGVVLFNPTVTASKSFADCFRVFTDPGKMAPIPAHR</sequence>